<gene>
    <name evidence="5" type="ORF">THMIRHAS_07160</name>
</gene>
<dbReference type="GO" id="GO:0016279">
    <property type="term" value="F:protein-lysine N-methyltransferase activity"/>
    <property type="evidence" value="ECO:0007669"/>
    <property type="project" value="InterPro"/>
</dbReference>
<dbReference type="InterPro" id="IPR026170">
    <property type="entry name" value="FAM173A/B"/>
</dbReference>
<reference evidence="6" key="1">
    <citation type="submission" date="2019-11" db="EMBL/GenBank/DDBJ databases">
        <title>Isolation and characterization of two novel species in the genus Thiomicrorhabdus.</title>
        <authorList>
            <person name="Mochizuki J."/>
            <person name="Kojima H."/>
            <person name="Fukui M."/>
        </authorList>
    </citation>
    <scope>NUCLEOTIDE SEQUENCE [LARGE SCALE GENOMIC DNA]</scope>
    <source>
        <strain evidence="6">aks77</strain>
    </source>
</reference>
<keyword evidence="2" id="KW-0808">Transferase</keyword>
<dbReference type="PANTHER" id="PTHR13610">
    <property type="entry name" value="METHYLTRANSFERASE DOMAIN-CONTAINING PROTEIN"/>
    <property type="match status" value="1"/>
</dbReference>
<keyword evidence="3" id="KW-0949">S-adenosyl-L-methionine</keyword>
<evidence type="ECO:0000256" key="3">
    <source>
        <dbReference type="ARBA" id="ARBA00022691"/>
    </source>
</evidence>
<dbReference type="Proteomes" id="UP000501726">
    <property type="component" value="Chromosome"/>
</dbReference>
<dbReference type="AlphaFoldDB" id="A0A6F8PT83"/>
<dbReference type="KEGG" id="tse:THMIRHAS_07160"/>
<dbReference type="GO" id="GO:0032259">
    <property type="term" value="P:methylation"/>
    <property type="evidence" value="ECO:0007669"/>
    <property type="project" value="UniProtKB-KW"/>
</dbReference>
<evidence type="ECO:0000256" key="4">
    <source>
        <dbReference type="SAM" id="Phobius"/>
    </source>
</evidence>
<evidence type="ECO:0008006" key="7">
    <source>
        <dbReference type="Google" id="ProtNLM"/>
    </source>
</evidence>
<feature type="transmembrane region" description="Helical" evidence="4">
    <location>
        <begin position="45"/>
        <end position="67"/>
    </location>
</feature>
<dbReference type="RefSeq" id="WP_243830877.1">
    <property type="nucleotide sequence ID" value="NZ_AP021889.1"/>
</dbReference>
<keyword evidence="6" id="KW-1185">Reference proteome</keyword>
<protein>
    <recommendedName>
        <fullName evidence="7">Methyltransferase type 12</fullName>
    </recommendedName>
</protein>
<name>A0A6F8PT83_9GAMM</name>
<proteinExistence type="predicted"/>
<sequence length="268" mass="29937">MKFLTEQNFPPIAKALLAQFFAMLLLGLTVFLLAQFVAPPFSDGFLLFLQTAYAVLLTTLFVLPRWWYLIQILLPGGLYLALSAGANPLLALVLFVLLVLVFKNAFLERVPLYLSNQTTRLALAQLARENQLRRFMDLGCGNGLNVRFMAEQPGIDAALGVETAPIPLWIAKLRNLRGGGTVLAQNLWHTSLFDVSLAYAFLSPEPMAKLWQKVLQEMPDQGFFVSNSFAVPSVTPSEIWQLNDRRQTKLYIYKIAEFRGGDLPPSSA</sequence>
<accession>A0A6F8PT83</accession>
<dbReference type="EMBL" id="AP021889">
    <property type="protein sequence ID" value="BBP45343.1"/>
    <property type="molecule type" value="Genomic_DNA"/>
</dbReference>
<keyword evidence="4" id="KW-1133">Transmembrane helix</keyword>
<feature type="transmembrane region" description="Helical" evidence="4">
    <location>
        <begin position="79"/>
        <end position="102"/>
    </location>
</feature>
<evidence type="ECO:0000313" key="6">
    <source>
        <dbReference type="Proteomes" id="UP000501726"/>
    </source>
</evidence>
<dbReference type="InterPro" id="IPR029063">
    <property type="entry name" value="SAM-dependent_MTases_sf"/>
</dbReference>
<keyword evidence="1" id="KW-0489">Methyltransferase</keyword>
<keyword evidence="4" id="KW-0812">Transmembrane</keyword>
<dbReference type="SUPFAM" id="SSF53335">
    <property type="entry name" value="S-adenosyl-L-methionine-dependent methyltransferases"/>
    <property type="match status" value="1"/>
</dbReference>
<organism evidence="5 6">
    <name type="scientific">Thiosulfatimonas sediminis</name>
    <dbReference type="NCBI Taxonomy" id="2675054"/>
    <lineage>
        <taxon>Bacteria</taxon>
        <taxon>Pseudomonadati</taxon>
        <taxon>Pseudomonadota</taxon>
        <taxon>Gammaproteobacteria</taxon>
        <taxon>Thiotrichales</taxon>
        <taxon>Piscirickettsiaceae</taxon>
        <taxon>Thiosulfatimonas</taxon>
    </lineage>
</organism>
<dbReference type="PANTHER" id="PTHR13610:SF11">
    <property type="entry name" value="METHYLTRANSFERASE DOMAIN-CONTAINING PROTEIN"/>
    <property type="match status" value="1"/>
</dbReference>
<evidence type="ECO:0000256" key="2">
    <source>
        <dbReference type="ARBA" id="ARBA00022679"/>
    </source>
</evidence>
<evidence type="ECO:0000313" key="5">
    <source>
        <dbReference type="EMBL" id="BBP45343.1"/>
    </source>
</evidence>
<feature type="transmembrane region" description="Helical" evidence="4">
    <location>
        <begin position="12"/>
        <end position="33"/>
    </location>
</feature>
<evidence type="ECO:0000256" key="1">
    <source>
        <dbReference type="ARBA" id="ARBA00022603"/>
    </source>
</evidence>
<keyword evidence="4" id="KW-0472">Membrane</keyword>
<dbReference type="Gene3D" id="3.40.50.150">
    <property type="entry name" value="Vaccinia Virus protein VP39"/>
    <property type="match status" value="1"/>
</dbReference>